<evidence type="ECO:0000313" key="3">
    <source>
        <dbReference type="EMBL" id="MEV0710107.1"/>
    </source>
</evidence>
<dbReference type="RefSeq" id="WP_357785867.1">
    <property type="nucleotide sequence ID" value="NZ_JBFAKC010000009.1"/>
</dbReference>
<dbReference type="SUPFAM" id="SSF52266">
    <property type="entry name" value="SGNH hydrolase"/>
    <property type="match status" value="1"/>
</dbReference>
<dbReference type="Pfam" id="PF13472">
    <property type="entry name" value="Lipase_GDSL_2"/>
    <property type="match status" value="1"/>
</dbReference>
<dbReference type="InterPro" id="IPR013830">
    <property type="entry name" value="SGNH_hydro"/>
</dbReference>
<keyword evidence="3" id="KW-0378">Hydrolase</keyword>
<comment type="caution">
    <text evidence="3">The sequence shown here is derived from an EMBL/GenBank/DDBJ whole genome shotgun (WGS) entry which is preliminary data.</text>
</comment>
<dbReference type="EMBL" id="JBFAKC010000009">
    <property type="protein sequence ID" value="MEV0710107.1"/>
    <property type="molecule type" value="Genomic_DNA"/>
</dbReference>
<evidence type="ECO:0000313" key="4">
    <source>
        <dbReference type="Proteomes" id="UP001551695"/>
    </source>
</evidence>
<feature type="domain" description="SGNH hydrolase-type esterase" evidence="2">
    <location>
        <begin position="37"/>
        <end position="264"/>
    </location>
</feature>
<gene>
    <name evidence="3" type="ORF">AB0I48_21300</name>
</gene>
<organism evidence="3 4">
    <name type="scientific">Nocardia aurea</name>
    <dbReference type="NCBI Taxonomy" id="2144174"/>
    <lineage>
        <taxon>Bacteria</taxon>
        <taxon>Bacillati</taxon>
        <taxon>Actinomycetota</taxon>
        <taxon>Actinomycetes</taxon>
        <taxon>Mycobacteriales</taxon>
        <taxon>Nocardiaceae</taxon>
        <taxon>Nocardia</taxon>
    </lineage>
</organism>
<feature type="chain" id="PRO_5046122012" evidence="1">
    <location>
        <begin position="29"/>
        <end position="278"/>
    </location>
</feature>
<accession>A0ABV3FXF3</accession>
<protein>
    <submittedName>
        <fullName evidence="3">SGNH/GDSL hydrolase family protein</fullName>
        <ecNumber evidence="3">3.1.-.-</ecNumber>
    </submittedName>
</protein>
<evidence type="ECO:0000256" key="1">
    <source>
        <dbReference type="SAM" id="SignalP"/>
    </source>
</evidence>
<dbReference type="EC" id="3.1.-.-" evidence="3"/>
<dbReference type="Proteomes" id="UP001551695">
    <property type="component" value="Unassembled WGS sequence"/>
</dbReference>
<keyword evidence="4" id="KW-1185">Reference proteome</keyword>
<keyword evidence="1" id="KW-0732">Signal</keyword>
<dbReference type="GO" id="GO:0016787">
    <property type="term" value="F:hydrolase activity"/>
    <property type="evidence" value="ECO:0007669"/>
    <property type="project" value="UniProtKB-KW"/>
</dbReference>
<dbReference type="PANTHER" id="PTHR37981">
    <property type="entry name" value="LIPASE 2"/>
    <property type="match status" value="1"/>
</dbReference>
<feature type="signal peptide" evidence="1">
    <location>
        <begin position="1"/>
        <end position="28"/>
    </location>
</feature>
<dbReference type="PANTHER" id="PTHR37981:SF1">
    <property type="entry name" value="SGNH HYDROLASE-TYPE ESTERASE DOMAIN-CONTAINING PROTEIN"/>
    <property type="match status" value="1"/>
</dbReference>
<dbReference type="InterPro" id="IPR037460">
    <property type="entry name" value="SEST-like"/>
</dbReference>
<dbReference type="Gene3D" id="3.40.50.1110">
    <property type="entry name" value="SGNH hydrolase"/>
    <property type="match status" value="1"/>
</dbReference>
<evidence type="ECO:0000259" key="2">
    <source>
        <dbReference type="Pfam" id="PF13472"/>
    </source>
</evidence>
<dbReference type="InterPro" id="IPR036514">
    <property type="entry name" value="SGNH_hydro_sf"/>
</dbReference>
<proteinExistence type="predicted"/>
<name>A0ABV3FXF3_9NOCA</name>
<sequence length="278" mass="28901">MKTNRRRIGTLSAGLLILVAAFATPASADDGGAEYVALGDSGAATTGVQHFDTGAPLQCAQSTVNTPKLVAADLGLRVDDRSCSSAKIKDLTGSQAAGIAPQFDALGPATRLVTVHIGANDTEMTRYVLGCHLAGIRGGNCADPSWDPSIDAIAPAYSAALRRITELAPNARIFVDGWPLYVRDGGCQELVGLRPSDASTIQRAFDRLNTVVARAAAEQGATYIDTKPASLGHDMCAPVGVRWFDPVVASETLTPYHPTVQGMRGVADVVTAAIRAAS</sequence>
<reference evidence="3 4" key="1">
    <citation type="submission" date="2024-06" db="EMBL/GenBank/DDBJ databases">
        <title>The Natural Products Discovery Center: Release of the First 8490 Sequenced Strains for Exploring Actinobacteria Biosynthetic Diversity.</title>
        <authorList>
            <person name="Kalkreuter E."/>
            <person name="Kautsar S.A."/>
            <person name="Yang D."/>
            <person name="Bader C.D."/>
            <person name="Teijaro C.N."/>
            <person name="Fluegel L."/>
            <person name="Davis C.M."/>
            <person name="Simpson J.R."/>
            <person name="Lauterbach L."/>
            <person name="Steele A.D."/>
            <person name="Gui C."/>
            <person name="Meng S."/>
            <person name="Li G."/>
            <person name="Viehrig K."/>
            <person name="Ye F."/>
            <person name="Su P."/>
            <person name="Kiefer A.F."/>
            <person name="Nichols A."/>
            <person name="Cepeda A.J."/>
            <person name="Yan W."/>
            <person name="Fan B."/>
            <person name="Jiang Y."/>
            <person name="Adhikari A."/>
            <person name="Zheng C.-J."/>
            <person name="Schuster L."/>
            <person name="Cowan T.M."/>
            <person name="Smanski M.J."/>
            <person name="Chevrette M.G."/>
            <person name="De Carvalho L.P.S."/>
            <person name="Shen B."/>
        </authorList>
    </citation>
    <scope>NUCLEOTIDE SEQUENCE [LARGE SCALE GENOMIC DNA]</scope>
    <source>
        <strain evidence="3 4">NPDC050403</strain>
    </source>
</reference>
<dbReference type="CDD" id="cd01823">
    <property type="entry name" value="SEST_like"/>
    <property type="match status" value="1"/>
</dbReference>